<evidence type="ECO:0000313" key="6">
    <source>
        <dbReference type="Proteomes" id="UP000448575"/>
    </source>
</evidence>
<keyword evidence="3" id="KW-0804">Transcription</keyword>
<accession>A0A6N9HKK7</accession>
<feature type="domain" description="HTH luxR-type" evidence="4">
    <location>
        <begin position="172"/>
        <end position="237"/>
    </location>
</feature>
<dbReference type="InterPro" id="IPR036388">
    <property type="entry name" value="WH-like_DNA-bd_sf"/>
</dbReference>
<dbReference type="Gene3D" id="1.10.10.10">
    <property type="entry name" value="Winged helix-like DNA-binding domain superfamily/Winged helix DNA-binding domain"/>
    <property type="match status" value="1"/>
</dbReference>
<keyword evidence="6" id="KW-1185">Reference proteome</keyword>
<dbReference type="SUPFAM" id="SSF75516">
    <property type="entry name" value="Pheromone-binding domain of LuxR-like quorum-sensing transcription factors"/>
    <property type="match status" value="1"/>
</dbReference>
<evidence type="ECO:0000256" key="1">
    <source>
        <dbReference type="ARBA" id="ARBA00023015"/>
    </source>
</evidence>
<sequence length="240" mass="25772">MHCDTDAYLPDDAYDTIAHAGDWASLRARASACLEPLGATDFMLKLEHGRPLGASTHLTGTLDDTVLQMFGDQEGAAADPVTRHLRSPAIPHEWQPVQLSQSAAPPVYQLLSKAGIKHGLSLSMRGTNSASRIDFYGKADSRLAASPALRATFVLLGAHLHCRADGLLSQQSRAPAPQLSKRELECIKWSAAGKTCAEIGLILGIGRRTAYFHLNNVAAKLEVYSTRHAIGRAAELGLLD</sequence>
<dbReference type="InterPro" id="IPR016032">
    <property type="entry name" value="Sig_transdc_resp-reg_C-effctor"/>
</dbReference>
<dbReference type="PANTHER" id="PTHR44688:SF16">
    <property type="entry name" value="DNA-BINDING TRANSCRIPTIONAL ACTIVATOR DEVR_DOSR"/>
    <property type="match status" value="1"/>
</dbReference>
<dbReference type="Gene3D" id="3.30.450.80">
    <property type="entry name" value="Transcription factor LuxR-like, autoinducer-binding domain"/>
    <property type="match status" value="1"/>
</dbReference>
<evidence type="ECO:0000313" key="5">
    <source>
        <dbReference type="EMBL" id="MYN04201.1"/>
    </source>
</evidence>
<dbReference type="CDD" id="cd06170">
    <property type="entry name" value="LuxR_C_like"/>
    <property type="match status" value="1"/>
</dbReference>
<dbReference type="GO" id="GO:0003677">
    <property type="term" value="F:DNA binding"/>
    <property type="evidence" value="ECO:0007669"/>
    <property type="project" value="UniProtKB-KW"/>
</dbReference>
<keyword evidence="1" id="KW-0805">Transcription regulation</keyword>
<dbReference type="GO" id="GO:0006355">
    <property type="term" value="P:regulation of DNA-templated transcription"/>
    <property type="evidence" value="ECO:0007669"/>
    <property type="project" value="InterPro"/>
</dbReference>
<evidence type="ECO:0000256" key="3">
    <source>
        <dbReference type="ARBA" id="ARBA00023163"/>
    </source>
</evidence>
<dbReference type="InterPro" id="IPR000792">
    <property type="entry name" value="Tscrpt_reg_LuxR_C"/>
</dbReference>
<dbReference type="AlphaFoldDB" id="A0A6N9HKK7"/>
<reference evidence="5 6" key="1">
    <citation type="submission" date="2019-12" db="EMBL/GenBank/DDBJ databases">
        <title>Novel species isolated from a subtropical stream in China.</title>
        <authorList>
            <person name="Lu H."/>
        </authorList>
    </citation>
    <scope>NUCLEOTIDE SEQUENCE [LARGE SCALE GENOMIC DNA]</scope>
    <source>
        <strain evidence="5 6">DS3</strain>
    </source>
</reference>
<comment type="caution">
    <text evidence="5">The sequence shown here is derived from an EMBL/GenBank/DDBJ whole genome shotgun (WGS) entry which is preliminary data.</text>
</comment>
<dbReference type="SMART" id="SM00421">
    <property type="entry name" value="HTH_LUXR"/>
    <property type="match status" value="1"/>
</dbReference>
<evidence type="ECO:0000259" key="4">
    <source>
        <dbReference type="PROSITE" id="PS50043"/>
    </source>
</evidence>
<protein>
    <recommendedName>
        <fullName evidence="4">HTH luxR-type domain-containing protein</fullName>
    </recommendedName>
</protein>
<dbReference type="RefSeq" id="WP_161027166.1">
    <property type="nucleotide sequence ID" value="NZ_WWCJ01000014.1"/>
</dbReference>
<name>A0A6N9HKK7_9BURK</name>
<proteinExistence type="predicted"/>
<gene>
    <name evidence="5" type="ORF">GTP41_19080</name>
</gene>
<dbReference type="PANTHER" id="PTHR44688">
    <property type="entry name" value="DNA-BINDING TRANSCRIPTIONAL ACTIVATOR DEVR_DOSR"/>
    <property type="match status" value="1"/>
</dbReference>
<dbReference type="Proteomes" id="UP000448575">
    <property type="component" value="Unassembled WGS sequence"/>
</dbReference>
<dbReference type="EMBL" id="WWCJ01000014">
    <property type="protein sequence ID" value="MYN04201.1"/>
    <property type="molecule type" value="Genomic_DNA"/>
</dbReference>
<dbReference type="PRINTS" id="PR00038">
    <property type="entry name" value="HTHLUXR"/>
</dbReference>
<keyword evidence="2" id="KW-0238">DNA-binding</keyword>
<dbReference type="Pfam" id="PF00196">
    <property type="entry name" value="GerE"/>
    <property type="match status" value="1"/>
</dbReference>
<organism evidence="5 6">
    <name type="scientific">Pseudoduganella guangdongensis</name>
    <dbReference type="NCBI Taxonomy" id="2692179"/>
    <lineage>
        <taxon>Bacteria</taxon>
        <taxon>Pseudomonadati</taxon>
        <taxon>Pseudomonadota</taxon>
        <taxon>Betaproteobacteria</taxon>
        <taxon>Burkholderiales</taxon>
        <taxon>Oxalobacteraceae</taxon>
        <taxon>Telluria group</taxon>
        <taxon>Pseudoduganella</taxon>
    </lineage>
</organism>
<evidence type="ECO:0000256" key="2">
    <source>
        <dbReference type="ARBA" id="ARBA00023125"/>
    </source>
</evidence>
<dbReference type="InterPro" id="IPR036693">
    <property type="entry name" value="TF_LuxR_autoind-bd_dom_sf"/>
</dbReference>
<dbReference type="SUPFAM" id="SSF46894">
    <property type="entry name" value="C-terminal effector domain of the bipartite response regulators"/>
    <property type="match status" value="1"/>
</dbReference>
<dbReference type="InterPro" id="IPR005143">
    <property type="entry name" value="TF_LuxR_autoind-bd_dom"/>
</dbReference>
<dbReference type="PROSITE" id="PS50043">
    <property type="entry name" value="HTH_LUXR_2"/>
    <property type="match status" value="1"/>
</dbReference>
<dbReference type="Pfam" id="PF03472">
    <property type="entry name" value="Autoind_bind"/>
    <property type="match status" value="1"/>
</dbReference>